<dbReference type="PIRSF" id="PIRSF017804">
    <property type="entry name" value="Secretion_EccD1"/>
    <property type="match status" value="1"/>
</dbReference>
<dbReference type="Pfam" id="PF08817">
    <property type="entry name" value="YukD"/>
    <property type="match status" value="1"/>
</dbReference>
<evidence type="ECO:0000256" key="3">
    <source>
        <dbReference type="ARBA" id="ARBA00022475"/>
    </source>
</evidence>
<name>A0A7I7YV51_9MYCO</name>
<dbReference type="RefSeq" id="WP_232066630.1">
    <property type="nucleotide sequence ID" value="NZ_AP022614.1"/>
</dbReference>
<feature type="transmembrane region" description="Helical" evidence="7">
    <location>
        <begin position="331"/>
        <end position="349"/>
    </location>
</feature>
<gene>
    <name evidence="9" type="primary">eccD4</name>
    <name evidence="9" type="ORF">MPRM_30270</name>
</gene>
<feature type="transmembrane region" description="Helical" evidence="7">
    <location>
        <begin position="386"/>
        <end position="405"/>
    </location>
</feature>
<keyword evidence="3" id="KW-1003">Cell membrane</keyword>
<evidence type="ECO:0000256" key="6">
    <source>
        <dbReference type="ARBA" id="ARBA00023136"/>
    </source>
</evidence>
<comment type="subcellular location">
    <subcellularLocation>
        <location evidence="1">Cell membrane</location>
        <topology evidence="1">Multi-pass membrane protein</topology>
    </subcellularLocation>
</comment>
<dbReference type="InterPro" id="IPR044049">
    <property type="entry name" value="EccD_transm"/>
</dbReference>
<feature type="transmembrane region" description="Helical" evidence="7">
    <location>
        <begin position="263"/>
        <end position="285"/>
    </location>
</feature>
<feature type="transmembrane region" description="Helical" evidence="7">
    <location>
        <begin position="177"/>
        <end position="199"/>
    </location>
</feature>
<evidence type="ECO:0000256" key="1">
    <source>
        <dbReference type="ARBA" id="ARBA00004651"/>
    </source>
</evidence>
<feature type="transmembrane region" description="Helical" evidence="7">
    <location>
        <begin position="152"/>
        <end position="170"/>
    </location>
</feature>
<dbReference type="Proteomes" id="UP000467105">
    <property type="component" value="Chromosome"/>
</dbReference>
<dbReference type="AlphaFoldDB" id="A0A7I7YV51"/>
<accession>A0A7I7YV51</accession>
<dbReference type="GO" id="GO:0005886">
    <property type="term" value="C:plasma membrane"/>
    <property type="evidence" value="ECO:0007669"/>
    <property type="project" value="UniProtKB-SubCell"/>
</dbReference>
<keyword evidence="4 7" id="KW-0812">Transmembrane</keyword>
<evidence type="ECO:0000256" key="4">
    <source>
        <dbReference type="ARBA" id="ARBA00022692"/>
    </source>
</evidence>
<keyword evidence="10" id="KW-1185">Reference proteome</keyword>
<protein>
    <submittedName>
        <fullName evidence="9">ESX-4 secretion system protein eccD4</fullName>
    </submittedName>
</protein>
<sequence>MPASEPGLRRVSVHAGAAVVDLVLPAETPVGVLLPSIVDLLPDQRGDDGWVGTRHQLSLPGAAPLDTSTTLVQNDIPDGAVLVLSRPATPLPAPRFHDAAEALAQAPGPGSRVLSRRAIRLTAAVAAACVTVAGLATLIWTSRIDAGAREVVSVATASAALVALLLAVIAQRSYRDGAVGLTLGLATVAFATATGFLAVPGGPGAPHVLLGATATAVTSVVTMRAAACGLATFTATSALALIVALAASAALLTAAPLRAVGAASALVSVGLLGVAARLSILLAGLSPRPSDPGDPALADRAARAECWLSGLLTAFASSAAGGAVVTVLAGAPGLSCTAFGALTGALLLLRARSAGRSGEALTFTAGGTAVVVATLTVAASRAPAPAAWVVAVTAGLAAAALYLGFVAPERRPSPVARRGVELLECAALVVLVPLTCWVCGLYGAVRALDIPRLADLR</sequence>
<dbReference type="EMBL" id="AP022614">
    <property type="protein sequence ID" value="BBZ45746.1"/>
    <property type="molecule type" value="Genomic_DNA"/>
</dbReference>
<reference evidence="9 10" key="1">
    <citation type="journal article" date="2019" name="Emerg. Microbes Infect.">
        <title>Comprehensive subspecies identification of 175 nontuberculous mycobacteria species based on 7547 genomic profiles.</title>
        <authorList>
            <person name="Matsumoto Y."/>
            <person name="Kinjo T."/>
            <person name="Motooka D."/>
            <person name="Nabeya D."/>
            <person name="Jung N."/>
            <person name="Uechi K."/>
            <person name="Horii T."/>
            <person name="Iida T."/>
            <person name="Fujita J."/>
            <person name="Nakamura S."/>
        </authorList>
    </citation>
    <scope>NUCLEOTIDE SEQUENCE [LARGE SCALE GENOMIC DNA]</scope>
    <source>
        <strain evidence="9 10">JCM 14742</strain>
    </source>
</reference>
<feature type="transmembrane region" description="Helical" evidence="7">
    <location>
        <begin position="121"/>
        <end position="140"/>
    </location>
</feature>
<keyword evidence="5 7" id="KW-1133">Transmembrane helix</keyword>
<keyword evidence="6 7" id="KW-0472">Membrane</keyword>
<proteinExistence type="inferred from homology"/>
<evidence type="ECO:0000313" key="9">
    <source>
        <dbReference type="EMBL" id="BBZ45746.1"/>
    </source>
</evidence>
<evidence type="ECO:0000313" key="10">
    <source>
        <dbReference type="Proteomes" id="UP000467105"/>
    </source>
</evidence>
<feature type="transmembrane region" description="Helical" evidence="7">
    <location>
        <begin position="361"/>
        <end position="380"/>
    </location>
</feature>
<evidence type="ECO:0000259" key="8">
    <source>
        <dbReference type="Pfam" id="PF19053"/>
    </source>
</evidence>
<dbReference type="Gene3D" id="3.10.20.90">
    <property type="entry name" value="Phosphatidylinositol 3-kinase Catalytic Subunit, Chain A, domain 1"/>
    <property type="match status" value="1"/>
</dbReference>
<feature type="transmembrane region" description="Helical" evidence="7">
    <location>
        <begin position="425"/>
        <end position="445"/>
    </location>
</feature>
<dbReference type="InterPro" id="IPR006707">
    <property type="entry name" value="T7SS_EccD"/>
</dbReference>
<feature type="domain" description="EccD-like transmembrane" evidence="8">
    <location>
        <begin position="120"/>
        <end position="448"/>
    </location>
</feature>
<evidence type="ECO:0000256" key="7">
    <source>
        <dbReference type="SAM" id="Phobius"/>
    </source>
</evidence>
<comment type="similarity">
    <text evidence="2">Belongs to the EccD/Snm4 family.</text>
</comment>
<organism evidence="9 10">
    <name type="scientific">Mycobacterium parmense</name>
    <dbReference type="NCBI Taxonomy" id="185642"/>
    <lineage>
        <taxon>Bacteria</taxon>
        <taxon>Bacillati</taxon>
        <taxon>Actinomycetota</taxon>
        <taxon>Actinomycetes</taxon>
        <taxon>Mycobacteriales</taxon>
        <taxon>Mycobacteriaceae</taxon>
        <taxon>Mycobacterium</taxon>
        <taxon>Mycobacterium simiae complex</taxon>
    </lineage>
</organism>
<feature type="transmembrane region" description="Helical" evidence="7">
    <location>
        <begin position="238"/>
        <end position="257"/>
    </location>
</feature>
<evidence type="ECO:0000256" key="5">
    <source>
        <dbReference type="ARBA" id="ARBA00022989"/>
    </source>
</evidence>
<evidence type="ECO:0000256" key="2">
    <source>
        <dbReference type="ARBA" id="ARBA00006162"/>
    </source>
</evidence>
<dbReference type="Pfam" id="PF19053">
    <property type="entry name" value="EccD"/>
    <property type="match status" value="1"/>
</dbReference>
<dbReference type="InterPro" id="IPR024962">
    <property type="entry name" value="YukD-like"/>
</dbReference>
<dbReference type="NCBIfam" id="TIGR03920">
    <property type="entry name" value="T7SS_EccD"/>
    <property type="match status" value="1"/>
</dbReference>